<evidence type="ECO:0000313" key="3">
    <source>
        <dbReference type="EMBL" id="KAK2817619.1"/>
    </source>
</evidence>
<feature type="region of interest" description="Disordered" evidence="1">
    <location>
        <begin position="83"/>
        <end position="131"/>
    </location>
</feature>
<accession>A0AA88LIH9</accession>
<name>A0AA88LIH9_CHASR</name>
<gene>
    <name evidence="3" type="ORF">Q5P01_025810</name>
</gene>
<proteinExistence type="predicted"/>
<dbReference type="EMBL" id="JAUPFM010000021">
    <property type="protein sequence ID" value="KAK2817619.1"/>
    <property type="molecule type" value="Genomic_DNA"/>
</dbReference>
<feature type="compositionally biased region" description="Basic and acidic residues" evidence="1">
    <location>
        <begin position="181"/>
        <end position="199"/>
    </location>
</feature>
<evidence type="ECO:0000313" key="4">
    <source>
        <dbReference type="Proteomes" id="UP001187415"/>
    </source>
</evidence>
<dbReference type="InterPro" id="IPR004020">
    <property type="entry name" value="DAPIN"/>
</dbReference>
<keyword evidence="4" id="KW-1185">Reference proteome</keyword>
<evidence type="ECO:0000256" key="1">
    <source>
        <dbReference type="SAM" id="MobiDB-lite"/>
    </source>
</evidence>
<feature type="domain" description="Pyrin" evidence="2">
    <location>
        <begin position="1"/>
        <end position="89"/>
    </location>
</feature>
<dbReference type="SUPFAM" id="SSF47986">
    <property type="entry name" value="DEATH domain"/>
    <property type="match status" value="1"/>
</dbReference>
<feature type="compositionally biased region" description="Polar residues" evidence="1">
    <location>
        <begin position="87"/>
        <end position="97"/>
    </location>
</feature>
<dbReference type="InterPro" id="IPR011029">
    <property type="entry name" value="DEATH-like_dom_sf"/>
</dbReference>
<dbReference type="Proteomes" id="UP001187415">
    <property type="component" value="Unassembled WGS sequence"/>
</dbReference>
<dbReference type="SMART" id="SM01289">
    <property type="entry name" value="PYRIN"/>
    <property type="match status" value="1"/>
</dbReference>
<dbReference type="Gene3D" id="1.10.533.10">
    <property type="entry name" value="Death Domain, Fas"/>
    <property type="match status" value="1"/>
</dbReference>
<sequence length="249" mass="28254">MTPEDLMNVLRDLRKDDFLDFKWHLQQDDILEGCAVIAKEKLDYAKRRDTVDVMVQTYTLPGAVDVTGKILTLINRSDLVQRLGDSRSGSGELQQRPDSPGREPQTCVSVTGLQSNEPAMEVTEPPSETREECEKRWCVLQSKASEDKGDSSCTGSRTPAKHMSQDEDTAFNTLGQLDMSISERTEGSERTEPSQELRRSTFTAAPTPSLLDRKLDAEIDVLRQHKRVLCLQEEYYKLKIEHLKKTNHK</sequence>
<evidence type="ECO:0000259" key="2">
    <source>
        <dbReference type="PROSITE" id="PS50824"/>
    </source>
</evidence>
<organism evidence="3 4">
    <name type="scientific">Channa striata</name>
    <name type="common">Snakehead murrel</name>
    <name type="synonym">Ophicephalus striatus</name>
    <dbReference type="NCBI Taxonomy" id="64152"/>
    <lineage>
        <taxon>Eukaryota</taxon>
        <taxon>Metazoa</taxon>
        <taxon>Chordata</taxon>
        <taxon>Craniata</taxon>
        <taxon>Vertebrata</taxon>
        <taxon>Euteleostomi</taxon>
        <taxon>Actinopterygii</taxon>
        <taxon>Neopterygii</taxon>
        <taxon>Teleostei</taxon>
        <taxon>Neoteleostei</taxon>
        <taxon>Acanthomorphata</taxon>
        <taxon>Anabantaria</taxon>
        <taxon>Anabantiformes</taxon>
        <taxon>Channoidei</taxon>
        <taxon>Channidae</taxon>
        <taxon>Channa</taxon>
    </lineage>
</organism>
<reference evidence="3" key="1">
    <citation type="submission" date="2023-07" db="EMBL/GenBank/DDBJ databases">
        <title>Chromosome-level Genome Assembly of Striped Snakehead (Channa striata).</title>
        <authorList>
            <person name="Liu H."/>
        </authorList>
    </citation>
    <scope>NUCLEOTIDE SEQUENCE</scope>
    <source>
        <strain evidence="3">Gz</strain>
        <tissue evidence="3">Muscle</tissue>
    </source>
</reference>
<dbReference type="Pfam" id="PF02758">
    <property type="entry name" value="PYRIN"/>
    <property type="match status" value="1"/>
</dbReference>
<comment type="caution">
    <text evidence="3">The sequence shown here is derived from an EMBL/GenBank/DDBJ whole genome shotgun (WGS) entry which is preliminary data.</text>
</comment>
<dbReference type="PROSITE" id="PS50824">
    <property type="entry name" value="DAPIN"/>
    <property type="match status" value="1"/>
</dbReference>
<feature type="region of interest" description="Disordered" evidence="1">
    <location>
        <begin position="181"/>
        <end position="205"/>
    </location>
</feature>
<dbReference type="AlphaFoldDB" id="A0AA88LIH9"/>
<feature type="region of interest" description="Disordered" evidence="1">
    <location>
        <begin position="146"/>
        <end position="165"/>
    </location>
</feature>
<feature type="compositionally biased region" description="Polar residues" evidence="1">
    <location>
        <begin position="106"/>
        <end position="117"/>
    </location>
</feature>
<protein>
    <recommendedName>
        <fullName evidence="2">Pyrin domain-containing protein</fullName>
    </recommendedName>
</protein>